<dbReference type="GO" id="GO:0003697">
    <property type="term" value="F:single-stranded DNA binding"/>
    <property type="evidence" value="ECO:0007669"/>
    <property type="project" value="InterPro"/>
</dbReference>
<dbReference type="OrthoDB" id="342190at2759"/>
<dbReference type="GO" id="GO:1990879">
    <property type="term" value="C:CST complex"/>
    <property type="evidence" value="ECO:0007669"/>
    <property type="project" value="InterPro"/>
</dbReference>
<dbReference type="EMBL" id="UYJE01002822">
    <property type="protein sequence ID" value="VDI13930.1"/>
    <property type="molecule type" value="Genomic_DNA"/>
</dbReference>
<dbReference type="PANTHER" id="PTHR33905:SF1">
    <property type="entry name" value="CST COMPLEX SUBUNIT TEN1"/>
    <property type="match status" value="1"/>
</dbReference>
<organism evidence="1 2">
    <name type="scientific">Mytilus galloprovincialis</name>
    <name type="common">Mediterranean mussel</name>
    <dbReference type="NCBI Taxonomy" id="29158"/>
    <lineage>
        <taxon>Eukaryota</taxon>
        <taxon>Metazoa</taxon>
        <taxon>Spiralia</taxon>
        <taxon>Lophotrochozoa</taxon>
        <taxon>Mollusca</taxon>
        <taxon>Bivalvia</taxon>
        <taxon>Autobranchia</taxon>
        <taxon>Pteriomorphia</taxon>
        <taxon>Mytilida</taxon>
        <taxon>Mytiloidea</taxon>
        <taxon>Mytilidae</taxon>
        <taxon>Mytilinae</taxon>
        <taxon>Mytilus</taxon>
    </lineage>
</organism>
<dbReference type="Pfam" id="PF15490">
    <property type="entry name" value="Ten1_2"/>
    <property type="match status" value="1"/>
</dbReference>
<dbReference type="GO" id="GO:0042162">
    <property type="term" value="F:telomeric DNA binding"/>
    <property type="evidence" value="ECO:0007669"/>
    <property type="project" value="TreeGrafter"/>
</dbReference>
<evidence type="ECO:0000313" key="1">
    <source>
        <dbReference type="EMBL" id="VDI13930.1"/>
    </source>
</evidence>
<name>A0A8B6D2K9_MYTGA</name>
<dbReference type="GO" id="GO:0010521">
    <property type="term" value="F:telomerase inhibitor activity"/>
    <property type="evidence" value="ECO:0007669"/>
    <property type="project" value="TreeGrafter"/>
</dbReference>
<evidence type="ECO:0008006" key="3">
    <source>
        <dbReference type="Google" id="ProtNLM"/>
    </source>
</evidence>
<keyword evidence="2" id="KW-1185">Reference proteome</keyword>
<dbReference type="InterPro" id="IPR029146">
    <property type="entry name" value="Ten1_animal_plant"/>
</dbReference>
<sequence>MVTCNILFGQSNFAVIVTSFPSNLSNLFDLFVNESINVLICSGHTFFAWFKMQSMGGIKHGEPYLLNEIVENGYTMDGLSVRINGRLLQHDFQNCRAVLADPKTGCSLKVNTSLIEPLEEAGSLFQLIGELSHSGGETVLNARLVRCIDGMDLVLYKKALELQRQYFQDRPKVL</sequence>
<comment type="caution">
    <text evidence="1">The sequence shown here is derived from an EMBL/GenBank/DDBJ whole genome shotgun (WGS) entry which is preliminary data.</text>
</comment>
<dbReference type="InterPro" id="IPR012340">
    <property type="entry name" value="NA-bd_OB-fold"/>
</dbReference>
<proteinExistence type="predicted"/>
<accession>A0A8B6D2K9</accession>
<dbReference type="AlphaFoldDB" id="A0A8B6D2K9"/>
<reference evidence="1" key="1">
    <citation type="submission" date="2018-11" db="EMBL/GenBank/DDBJ databases">
        <authorList>
            <person name="Alioto T."/>
            <person name="Alioto T."/>
        </authorList>
    </citation>
    <scope>NUCLEOTIDE SEQUENCE</scope>
</reference>
<dbReference type="Gene3D" id="2.40.50.140">
    <property type="entry name" value="Nucleic acid-binding proteins"/>
    <property type="match status" value="1"/>
</dbReference>
<dbReference type="GO" id="GO:0032211">
    <property type="term" value="P:negative regulation of telomere maintenance via telomerase"/>
    <property type="evidence" value="ECO:0007669"/>
    <property type="project" value="TreeGrafter"/>
</dbReference>
<protein>
    <recommendedName>
        <fullName evidence="3">CST complex subunit TEN1</fullName>
    </recommendedName>
</protein>
<dbReference type="Proteomes" id="UP000596742">
    <property type="component" value="Unassembled WGS sequence"/>
</dbReference>
<dbReference type="PANTHER" id="PTHR33905">
    <property type="entry name" value="CST COMPLEX SUBUNIT TEN1"/>
    <property type="match status" value="1"/>
</dbReference>
<gene>
    <name evidence="1" type="ORF">MGAL_10B058640</name>
</gene>
<evidence type="ECO:0000313" key="2">
    <source>
        <dbReference type="Proteomes" id="UP000596742"/>
    </source>
</evidence>